<evidence type="ECO:0000313" key="2">
    <source>
        <dbReference type="EMBL" id="MCK8779731.1"/>
    </source>
</evidence>
<sequence length="338" mass="35965">MAYSSENTNSAAIERDIEADRRRIEEKIDAIQQRMSPGQMVDEVLAYTKSSGGGEYLANLGTAFKNNPIPLAMMGVSLAWLMAGPKTNIASYAREDDYSSYDTDDDYVEYPLATIEGEVRRTGPVQSDGTSRYSHFVDGAGKRFKALTDSTGRRAGHFMDESGQTFRGFVNASGEQVSSIRDEAGKLLDQASGWASHTWRQMTASTGKIGSAFADAGRSTMDAGSVMNDSIVKHFKDQPLIGGALAFAVGAAIGAALPTTRQENEAIGEAADSVKSKLSAEASNAVDKAQHVASDVYAAAASVASEVHDVARDRIVEEASSLKGSENRGQSTSTNVPH</sequence>
<organism evidence="2 3">
    <name type="scientific">Neorhizobium turbinariae</name>
    <dbReference type="NCBI Taxonomy" id="2937795"/>
    <lineage>
        <taxon>Bacteria</taxon>
        <taxon>Pseudomonadati</taxon>
        <taxon>Pseudomonadota</taxon>
        <taxon>Alphaproteobacteria</taxon>
        <taxon>Hyphomicrobiales</taxon>
        <taxon>Rhizobiaceae</taxon>
        <taxon>Rhizobium/Agrobacterium group</taxon>
        <taxon>Neorhizobium</taxon>
    </lineage>
</organism>
<dbReference type="Pfam" id="PF12277">
    <property type="entry name" value="DUF3618"/>
    <property type="match status" value="1"/>
</dbReference>
<feature type="region of interest" description="Disordered" evidence="1">
    <location>
        <begin position="318"/>
        <end position="338"/>
    </location>
</feature>
<dbReference type="RefSeq" id="WP_248682443.1">
    <property type="nucleotide sequence ID" value="NZ_JALPRY010000008.1"/>
</dbReference>
<protein>
    <submittedName>
        <fullName evidence="2">DUF3618 domain-containing protein</fullName>
    </submittedName>
</protein>
<proteinExistence type="predicted"/>
<keyword evidence="3" id="KW-1185">Reference proteome</keyword>
<gene>
    <name evidence="2" type="ORF">M0654_06995</name>
</gene>
<name>A0ABT0IPD2_9HYPH</name>
<reference evidence="2 3" key="1">
    <citation type="submission" date="2022-04" db="EMBL/GenBank/DDBJ databases">
        <title>Rhizobium coralii sp. nov., isolated from coral Turbinaria peltata.</title>
        <authorList>
            <person name="Sun H."/>
        </authorList>
    </citation>
    <scope>NUCLEOTIDE SEQUENCE [LARGE SCALE GENOMIC DNA]</scope>
    <source>
        <strain evidence="2 3">NTR19</strain>
    </source>
</reference>
<evidence type="ECO:0000313" key="3">
    <source>
        <dbReference type="Proteomes" id="UP001202827"/>
    </source>
</evidence>
<comment type="caution">
    <text evidence="2">The sequence shown here is derived from an EMBL/GenBank/DDBJ whole genome shotgun (WGS) entry which is preliminary data.</text>
</comment>
<dbReference type="InterPro" id="IPR022062">
    <property type="entry name" value="DUF3618"/>
</dbReference>
<evidence type="ECO:0000256" key="1">
    <source>
        <dbReference type="SAM" id="MobiDB-lite"/>
    </source>
</evidence>
<dbReference type="EMBL" id="JALPRY010000008">
    <property type="protein sequence ID" value="MCK8779731.1"/>
    <property type="molecule type" value="Genomic_DNA"/>
</dbReference>
<feature type="compositionally biased region" description="Polar residues" evidence="1">
    <location>
        <begin position="322"/>
        <end position="338"/>
    </location>
</feature>
<dbReference type="Proteomes" id="UP001202827">
    <property type="component" value="Unassembled WGS sequence"/>
</dbReference>
<accession>A0ABT0IPD2</accession>